<evidence type="ECO:0000256" key="8">
    <source>
        <dbReference type="SAM" id="SignalP"/>
    </source>
</evidence>
<evidence type="ECO:0000256" key="3">
    <source>
        <dbReference type="ARBA" id="ARBA00022729"/>
    </source>
</evidence>
<dbReference type="InterPro" id="IPR010259">
    <property type="entry name" value="S8pro/Inhibitor_I9"/>
</dbReference>
<keyword evidence="2 7" id="KW-0645">Protease</keyword>
<protein>
    <submittedName>
        <fullName evidence="12">(wild Malaysian banana) hypothetical protein</fullName>
    </submittedName>
</protein>
<evidence type="ECO:0000259" key="9">
    <source>
        <dbReference type="Pfam" id="PF00082"/>
    </source>
</evidence>
<feature type="chain" id="PRO_5034774825" evidence="8">
    <location>
        <begin position="24"/>
        <end position="755"/>
    </location>
</feature>
<dbReference type="InterPro" id="IPR034197">
    <property type="entry name" value="Peptidases_S8_3"/>
</dbReference>
<evidence type="ECO:0000259" key="10">
    <source>
        <dbReference type="Pfam" id="PF05922"/>
    </source>
</evidence>
<sequence length="755" mass="80980">MTSQTHFCHVFLLSFLTLQFCQLFSTEAEAGAKLYIVYLGERKHENPDHVTASHHDMLTSLLGSKEEAVSSIVYSYKHGFSGFAAMLTEAQAEELAESPDVISVRPSRNYELQTTRSWDFLGLNYMHPTGLLKKSNYGDGIIIGMVDTGIWPESRSFNDDGYSPVPSRWRGVCQVGVAFGANNCSRKVIGARYYTAGIDDSNLRIDYLSPRDYNGHGTFTASVAAGSLVRGASFHGLAAGDARGGAPRARLAVYKAVWGSGSGSGAGNTATVLAAIDDAIHDGVDILSLSLVVLEEDSFGSLHAVAKGITVVYAAGNLGPIPQLLFNTAPWVITVAASTIDRSFPTTIILGNNQSLVGQSIFYNSTSESKNKYMPLVLGGRYDCSPESLNGTDISGSIVLCLAYSLEPGFPTALSTVQNAGGKGLIVAQFTINVLEFTKQCIGIICVLVDFDIGYQIEKYITTERQVAVELTHNAIGKEVLSPKVAWFSSRGPAIPFPGVLKPDVAAPGVSILAAKRDGYTFGSGTSAACPHVSGVVALLKSLHPDWSHAAIKSALVTTGESNCFRLCSGPLEASITNGYGMPIQAEGNPRKIADPFDFGGGQIDPDRAADPGLVYDIDPKEYYKFFNCTTGQFDICAEVLQPVYYLNLPSISIPDLKTTTAVWRTVTNVGEEVDAVYKASFESPPGVQMVVEPPTLVFDATAKVRSFKVTFTATHKVQGDYMFGSLTWLDGGAHAVRMPIAVRVVIRDFYADVA</sequence>
<keyword evidence="4 7" id="KW-0378">Hydrolase</keyword>
<dbReference type="FunFam" id="2.60.40.2310:FF:000001">
    <property type="entry name" value="Subtilisin-like protease SBT1.5"/>
    <property type="match status" value="1"/>
</dbReference>
<dbReference type="GO" id="GO:0004252">
    <property type="term" value="F:serine-type endopeptidase activity"/>
    <property type="evidence" value="ECO:0007669"/>
    <property type="project" value="UniProtKB-UniRule"/>
</dbReference>
<dbReference type="InterPro" id="IPR037045">
    <property type="entry name" value="S8pro/Inhibitor_I9_sf"/>
</dbReference>
<dbReference type="AlphaFoldDB" id="A0A8D7ARP4"/>
<dbReference type="FunFam" id="3.30.70.80:FF:000002">
    <property type="entry name" value="Subtilisin-like protease SBT5.3"/>
    <property type="match status" value="1"/>
</dbReference>
<dbReference type="Gene3D" id="3.40.50.200">
    <property type="entry name" value="Peptidase S8/S53 domain"/>
    <property type="match status" value="1"/>
</dbReference>
<dbReference type="PANTHER" id="PTHR10795">
    <property type="entry name" value="PROPROTEIN CONVERTASE SUBTILISIN/KEXIN"/>
    <property type="match status" value="1"/>
</dbReference>
<dbReference type="InterPro" id="IPR000209">
    <property type="entry name" value="Peptidase_S8/S53_dom"/>
</dbReference>
<feature type="active site" description="Charge relay system" evidence="6 7">
    <location>
        <position position="527"/>
    </location>
</feature>
<feature type="domain" description="Subtilisin-like protease fibronectin type-III" evidence="11">
    <location>
        <begin position="647"/>
        <end position="743"/>
    </location>
</feature>
<dbReference type="InterPro" id="IPR041469">
    <property type="entry name" value="Subtilisin-like_FN3"/>
</dbReference>
<dbReference type="InterPro" id="IPR015500">
    <property type="entry name" value="Peptidase_S8_subtilisin-rel"/>
</dbReference>
<evidence type="ECO:0000256" key="4">
    <source>
        <dbReference type="ARBA" id="ARBA00022801"/>
    </source>
</evidence>
<evidence type="ECO:0000256" key="5">
    <source>
        <dbReference type="ARBA" id="ARBA00022825"/>
    </source>
</evidence>
<feature type="active site" description="Charge relay system" evidence="6 7">
    <location>
        <position position="216"/>
    </location>
</feature>
<dbReference type="InterPro" id="IPR045051">
    <property type="entry name" value="SBT"/>
</dbReference>
<dbReference type="InterPro" id="IPR023828">
    <property type="entry name" value="Peptidase_S8_Ser-AS"/>
</dbReference>
<dbReference type="GO" id="GO:0006508">
    <property type="term" value="P:proteolysis"/>
    <property type="evidence" value="ECO:0007669"/>
    <property type="project" value="UniProtKB-KW"/>
</dbReference>
<keyword evidence="3 8" id="KW-0732">Signal</keyword>
<dbReference type="PROSITE" id="PS00138">
    <property type="entry name" value="SUBTILASE_SER"/>
    <property type="match status" value="1"/>
</dbReference>
<dbReference type="Pfam" id="PF00082">
    <property type="entry name" value="Peptidase_S8"/>
    <property type="match status" value="1"/>
</dbReference>
<feature type="active site" description="Charge relay system" evidence="6 7">
    <location>
        <position position="147"/>
    </location>
</feature>
<organism evidence="12">
    <name type="scientific">Musa acuminata subsp. malaccensis</name>
    <name type="common">Wild banana</name>
    <name type="synonym">Musa malaccensis</name>
    <dbReference type="NCBI Taxonomy" id="214687"/>
    <lineage>
        <taxon>Eukaryota</taxon>
        <taxon>Viridiplantae</taxon>
        <taxon>Streptophyta</taxon>
        <taxon>Embryophyta</taxon>
        <taxon>Tracheophyta</taxon>
        <taxon>Spermatophyta</taxon>
        <taxon>Magnoliopsida</taxon>
        <taxon>Liliopsida</taxon>
        <taxon>Zingiberales</taxon>
        <taxon>Musaceae</taxon>
        <taxon>Musa</taxon>
    </lineage>
</organism>
<comment type="similarity">
    <text evidence="1 7">Belongs to the peptidase S8 family.</text>
</comment>
<dbReference type="PRINTS" id="PR00723">
    <property type="entry name" value="SUBTILISIN"/>
</dbReference>
<dbReference type="Pfam" id="PF05922">
    <property type="entry name" value="Inhibitor_I9"/>
    <property type="match status" value="1"/>
</dbReference>
<dbReference type="Pfam" id="PF17766">
    <property type="entry name" value="fn3_6"/>
    <property type="match status" value="1"/>
</dbReference>
<dbReference type="Gene3D" id="3.30.70.80">
    <property type="entry name" value="Peptidase S8 propeptide/proteinase inhibitor I9"/>
    <property type="match status" value="1"/>
</dbReference>
<accession>A0A8D7ARP4</accession>
<evidence type="ECO:0000256" key="1">
    <source>
        <dbReference type="ARBA" id="ARBA00011073"/>
    </source>
</evidence>
<keyword evidence="5 7" id="KW-0720">Serine protease</keyword>
<feature type="domain" description="Inhibitor I9" evidence="10">
    <location>
        <begin position="35"/>
        <end position="113"/>
    </location>
</feature>
<evidence type="ECO:0000259" key="11">
    <source>
        <dbReference type="Pfam" id="PF17766"/>
    </source>
</evidence>
<dbReference type="Gene3D" id="2.60.40.2310">
    <property type="match status" value="1"/>
</dbReference>
<dbReference type="EMBL" id="HG996476">
    <property type="protein sequence ID" value="CAG1853101.1"/>
    <property type="molecule type" value="Genomic_DNA"/>
</dbReference>
<dbReference type="SUPFAM" id="SSF52743">
    <property type="entry name" value="Subtilisin-like"/>
    <property type="match status" value="1"/>
</dbReference>
<proteinExistence type="inferred from homology"/>
<evidence type="ECO:0000256" key="7">
    <source>
        <dbReference type="PROSITE-ProRule" id="PRU01240"/>
    </source>
</evidence>
<dbReference type="CDD" id="cd02120">
    <property type="entry name" value="PA_subtilisin_like"/>
    <property type="match status" value="1"/>
</dbReference>
<name>A0A8D7ARP4_MUSAM</name>
<gene>
    <name evidence="12" type="ORF">GSMUA_313270.1</name>
</gene>
<evidence type="ECO:0000256" key="6">
    <source>
        <dbReference type="PIRSR" id="PIRSR615500-1"/>
    </source>
</evidence>
<dbReference type="Gene3D" id="3.50.30.30">
    <property type="match status" value="1"/>
</dbReference>
<feature type="signal peptide" evidence="8">
    <location>
        <begin position="1"/>
        <end position="23"/>
    </location>
</feature>
<reference evidence="12" key="1">
    <citation type="submission" date="2021-03" db="EMBL/GenBank/DDBJ databases">
        <authorList>
            <consortium name="Genoscope - CEA"/>
            <person name="William W."/>
        </authorList>
    </citation>
    <scope>NUCLEOTIDE SEQUENCE</scope>
    <source>
        <strain evidence="12">Doubled-haploid Pahang</strain>
    </source>
</reference>
<feature type="domain" description="Peptidase S8/S53" evidence="9">
    <location>
        <begin position="138"/>
        <end position="560"/>
    </location>
</feature>
<evidence type="ECO:0000256" key="2">
    <source>
        <dbReference type="ARBA" id="ARBA00022670"/>
    </source>
</evidence>
<dbReference type="CDD" id="cd04852">
    <property type="entry name" value="Peptidases_S8_3"/>
    <property type="match status" value="1"/>
</dbReference>
<evidence type="ECO:0000313" key="12">
    <source>
        <dbReference type="EMBL" id="CAG1853101.1"/>
    </source>
</evidence>
<dbReference type="PROSITE" id="PS51892">
    <property type="entry name" value="SUBTILASE"/>
    <property type="match status" value="1"/>
</dbReference>
<dbReference type="InterPro" id="IPR036852">
    <property type="entry name" value="Peptidase_S8/S53_dom_sf"/>
</dbReference>